<dbReference type="EMBL" id="QTSX02006178">
    <property type="protein sequence ID" value="KAJ9055900.1"/>
    <property type="molecule type" value="Genomic_DNA"/>
</dbReference>
<sequence>MEHCLDKPHDLHDKYILDIMKNIGCIPDSLADLPNVAASDTLGSVNPSKVVTSNQIPHQRINIETTKNRISKSGSDPK</sequence>
<evidence type="ECO:0000313" key="2">
    <source>
        <dbReference type="Proteomes" id="UP001165960"/>
    </source>
</evidence>
<name>A0ACC2S0T3_9FUNG</name>
<evidence type="ECO:0000313" key="1">
    <source>
        <dbReference type="EMBL" id="KAJ9055900.1"/>
    </source>
</evidence>
<accession>A0ACC2S0T3</accession>
<keyword evidence="2" id="KW-1185">Reference proteome</keyword>
<comment type="caution">
    <text evidence="1">The sequence shown here is derived from an EMBL/GenBank/DDBJ whole genome shotgun (WGS) entry which is preliminary data.</text>
</comment>
<organism evidence="1 2">
    <name type="scientific">Entomophthora muscae</name>
    <dbReference type="NCBI Taxonomy" id="34485"/>
    <lineage>
        <taxon>Eukaryota</taxon>
        <taxon>Fungi</taxon>
        <taxon>Fungi incertae sedis</taxon>
        <taxon>Zoopagomycota</taxon>
        <taxon>Entomophthoromycotina</taxon>
        <taxon>Entomophthoromycetes</taxon>
        <taxon>Entomophthorales</taxon>
        <taxon>Entomophthoraceae</taxon>
        <taxon>Entomophthora</taxon>
    </lineage>
</organism>
<reference evidence="1" key="1">
    <citation type="submission" date="2022-04" db="EMBL/GenBank/DDBJ databases">
        <title>Genome of the entomopathogenic fungus Entomophthora muscae.</title>
        <authorList>
            <person name="Elya C."/>
            <person name="Lovett B.R."/>
            <person name="Lee E."/>
            <person name="Macias A.M."/>
            <person name="Hajek A.E."/>
            <person name="De Bivort B.L."/>
            <person name="Kasson M.T."/>
            <person name="De Fine Licht H.H."/>
            <person name="Stajich J.E."/>
        </authorList>
    </citation>
    <scope>NUCLEOTIDE SEQUENCE</scope>
    <source>
        <strain evidence="1">Berkeley</strain>
    </source>
</reference>
<proteinExistence type="predicted"/>
<dbReference type="Proteomes" id="UP001165960">
    <property type="component" value="Unassembled WGS sequence"/>
</dbReference>
<protein>
    <submittedName>
        <fullName evidence="1">Uncharacterized protein</fullName>
    </submittedName>
</protein>
<gene>
    <name evidence="1" type="ORF">DSO57_1038533</name>
</gene>